<dbReference type="EnsemblMetazoa" id="OVOC12994.1">
    <property type="protein sequence ID" value="OVOC12994.1"/>
    <property type="gene ID" value="WBGene00249803"/>
</dbReference>
<protein>
    <submittedName>
        <fullName evidence="2">Uncharacterized protein</fullName>
    </submittedName>
</protein>
<reference evidence="3" key="1">
    <citation type="submission" date="2013-10" db="EMBL/GenBank/DDBJ databases">
        <title>Genome sequencing of Onchocerca volvulus.</title>
        <authorList>
            <person name="Cotton J."/>
            <person name="Tsai J."/>
            <person name="Stanley E."/>
            <person name="Tracey A."/>
            <person name="Holroyd N."/>
            <person name="Lustigman S."/>
            <person name="Berriman M."/>
        </authorList>
    </citation>
    <scope>NUCLEOTIDE SEQUENCE</scope>
</reference>
<proteinExistence type="predicted"/>
<evidence type="ECO:0000256" key="1">
    <source>
        <dbReference type="SAM" id="MobiDB-lite"/>
    </source>
</evidence>
<evidence type="ECO:0000313" key="2">
    <source>
        <dbReference type="EnsemblMetazoa" id="OVOC12994.1"/>
    </source>
</evidence>
<organism evidence="2 3">
    <name type="scientific">Onchocerca volvulus</name>
    <dbReference type="NCBI Taxonomy" id="6282"/>
    <lineage>
        <taxon>Eukaryota</taxon>
        <taxon>Metazoa</taxon>
        <taxon>Ecdysozoa</taxon>
        <taxon>Nematoda</taxon>
        <taxon>Chromadorea</taxon>
        <taxon>Rhabditida</taxon>
        <taxon>Spirurina</taxon>
        <taxon>Spiruromorpha</taxon>
        <taxon>Filarioidea</taxon>
        <taxon>Onchocercidae</taxon>
        <taxon>Onchocerca</taxon>
    </lineage>
</organism>
<evidence type="ECO:0000313" key="3">
    <source>
        <dbReference type="Proteomes" id="UP000024404"/>
    </source>
</evidence>
<dbReference type="EMBL" id="CMVM020001170">
    <property type="status" value="NOT_ANNOTATED_CDS"/>
    <property type="molecule type" value="Genomic_DNA"/>
</dbReference>
<reference evidence="2" key="2">
    <citation type="submission" date="2022-06" db="UniProtKB">
        <authorList>
            <consortium name="EnsemblMetazoa"/>
        </authorList>
    </citation>
    <scope>IDENTIFICATION</scope>
</reference>
<dbReference type="Proteomes" id="UP000024404">
    <property type="component" value="Unassembled WGS sequence"/>
</dbReference>
<keyword evidence="3" id="KW-1185">Reference proteome</keyword>
<dbReference type="AlphaFoldDB" id="A0A8R1TN64"/>
<sequence length="100" mass="11285">MYNQENHDKRRNDERFILSLPFGTSVENKSYFKPIKLFHPYSDKDLEVPQSNYDQPSESLNIDDSDLIDDSTSAAQLSTSSPISVTSASTSSFYPTNLIS</sequence>
<feature type="compositionally biased region" description="Low complexity" evidence="1">
    <location>
        <begin position="70"/>
        <end position="92"/>
    </location>
</feature>
<feature type="region of interest" description="Disordered" evidence="1">
    <location>
        <begin position="45"/>
        <end position="100"/>
    </location>
</feature>
<name>A0A8R1TN64_ONCVO</name>
<accession>A0A8R1TN64</accession>